<organism evidence="1 2">
    <name type="scientific">Cohaesibacter marisflavi</name>
    <dbReference type="NCBI Taxonomy" id="655353"/>
    <lineage>
        <taxon>Bacteria</taxon>
        <taxon>Pseudomonadati</taxon>
        <taxon>Pseudomonadota</taxon>
        <taxon>Alphaproteobacteria</taxon>
        <taxon>Hyphomicrobiales</taxon>
        <taxon>Cohaesibacteraceae</taxon>
    </lineage>
</organism>
<dbReference type="Proteomes" id="UP000199236">
    <property type="component" value="Unassembled WGS sequence"/>
</dbReference>
<accession>A0A1I5G6R2</accession>
<gene>
    <name evidence="1" type="ORF">SAMN04488056_104382</name>
</gene>
<name>A0A1I5G6R2_9HYPH</name>
<dbReference type="AlphaFoldDB" id="A0A1I5G6R2"/>
<dbReference type="EMBL" id="FOVR01000004">
    <property type="protein sequence ID" value="SFO31700.1"/>
    <property type="molecule type" value="Genomic_DNA"/>
</dbReference>
<keyword evidence="2" id="KW-1185">Reference proteome</keyword>
<evidence type="ECO:0000313" key="1">
    <source>
        <dbReference type="EMBL" id="SFO31700.1"/>
    </source>
</evidence>
<reference evidence="1 2" key="1">
    <citation type="submission" date="2016-10" db="EMBL/GenBank/DDBJ databases">
        <authorList>
            <person name="de Groot N.N."/>
        </authorList>
    </citation>
    <scope>NUCLEOTIDE SEQUENCE [LARGE SCALE GENOMIC DNA]</scope>
    <source>
        <strain evidence="1 2">CGMCC 1.9157</strain>
    </source>
</reference>
<proteinExistence type="predicted"/>
<protein>
    <submittedName>
        <fullName evidence="1">Uncharacterized protein</fullName>
    </submittedName>
</protein>
<sequence>MRRKASGEVVEVKIVLWKKGRLRTSVRLVISLMFIKQADACHVQIFQHGINRLAIQGEVWREIAQGH</sequence>
<evidence type="ECO:0000313" key="2">
    <source>
        <dbReference type="Proteomes" id="UP000199236"/>
    </source>
</evidence>